<dbReference type="RefSeq" id="WP_093880762.1">
    <property type="nucleotide sequence ID" value="NZ_FOCD01000002.1"/>
</dbReference>
<dbReference type="PROSITE" id="PS51257">
    <property type="entry name" value="PROKAR_LIPOPROTEIN"/>
    <property type="match status" value="1"/>
</dbReference>
<evidence type="ECO:0000313" key="1">
    <source>
        <dbReference type="EMBL" id="SEN46563.1"/>
    </source>
</evidence>
<organism evidence="1 2">
    <name type="scientific">Terribacillus saccharophilus</name>
    <dbReference type="NCBI Taxonomy" id="361277"/>
    <lineage>
        <taxon>Bacteria</taxon>
        <taxon>Bacillati</taxon>
        <taxon>Bacillota</taxon>
        <taxon>Bacilli</taxon>
        <taxon>Bacillales</taxon>
        <taxon>Bacillaceae</taxon>
        <taxon>Terribacillus</taxon>
    </lineage>
</organism>
<dbReference type="AlphaFoldDB" id="A0AAX2EGP2"/>
<accession>A0AAX2EGP2</accession>
<reference evidence="1 2" key="1">
    <citation type="submission" date="2016-10" db="EMBL/GenBank/DDBJ databases">
        <authorList>
            <person name="Varghese N."/>
            <person name="Submissions S."/>
        </authorList>
    </citation>
    <scope>NUCLEOTIDE SEQUENCE [LARGE SCALE GENOMIC DNA]</scope>
    <source>
        <strain evidence="1 2">DSM 21619</strain>
    </source>
</reference>
<name>A0AAX2EGP2_9BACI</name>
<proteinExistence type="predicted"/>
<protein>
    <recommendedName>
        <fullName evidence="3">DUF3829 domain-containing protein</fullName>
    </recommendedName>
</protein>
<dbReference type="EMBL" id="FOCD01000002">
    <property type="protein sequence ID" value="SEN46563.1"/>
    <property type="molecule type" value="Genomic_DNA"/>
</dbReference>
<gene>
    <name evidence="1" type="ORF">SAMN04489762_2319</name>
</gene>
<evidence type="ECO:0008006" key="3">
    <source>
        <dbReference type="Google" id="ProtNLM"/>
    </source>
</evidence>
<sequence length="275" mass="31120">MNRHFTIIILISLLLVGCSHNQKTASANDYSIRETENEQDHSLLSAYFAAMETYKTTIKEQDASFSYADYYTIRDSFNIVAYAAGSDAVIQSPDDIVPITEMLRKDLEAMTEEDTKAASQSLHTTGQPLYQAAISRNLHELVEKVRFPSEKNKLQSFLSNNENQSSKHMLTQSDITISSIKEDEYAQLHQVEKLLATYPNHLTKSDTNSILFITKKLRASLDMQVNTLINYATTNTPESMDKKINTFVGDFNKAELKLEELDEAMEAEKKIPNSI</sequence>
<evidence type="ECO:0000313" key="2">
    <source>
        <dbReference type="Proteomes" id="UP000199735"/>
    </source>
</evidence>
<comment type="caution">
    <text evidence="1">The sequence shown here is derived from an EMBL/GenBank/DDBJ whole genome shotgun (WGS) entry which is preliminary data.</text>
</comment>
<dbReference type="Proteomes" id="UP000199735">
    <property type="component" value="Unassembled WGS sequence"/>
</dbReference>